<name>A0AAV0W1S5_9HEMI</name>
<protein>
    <submittedName>
        <fullName evidence="1">Uncharacterized protein</fullName>
    </submittedName>
</protein>
<gene>
    <name evidence="1" type="ORF">MEUPH1_LOCUS5935</name>
</gene>
<keyword evidence="2" id="KW-1185">Reference proteome</keyword>
<organism evidence="1 2">
    <name type="scientific">Macrosiphum euphorbiae</name>
    <name type="common">potato aphid</name>
    <dbReference type="NCBI Taxonomy" id="13131"/>
    <lineage>
        <taxon>Eukaryota</taxon>
        <taxon>Metazoa</taxon>
        <taxon>Ecdysozoa</taxon>
        <taxon>Arthropoda</taxon>
        <taxon>Hexapoda</taxon>
        <taxon>Insecta</taxon>
        <taxon>Pterygota</taxon>
        <taxon>Neoptera</taxon>
        <taxon>Paraneoptera</taxon>
        <taxon>Hemiptera</taxon>
        <taxon>Sternorrhyncha</taxon>
        <taxon>Aphidomorpha</taxon>
        <taxon>Aphidoidea</taxon>
        <taxon>Aphididae</taxon>
        <taxon>Macrosiphini</taxon>
        <taxon>Macrosiphum</taxon>
    </lineage>
</organism>
<comment type="caution">
    <text evidence="1">The sequence shown here is derived from an EMBL/GenBank/DDBJ whole genome shotgun (WGS) entry which is preliminary data.</text>
</comment>
<evidence type="ECO:0000313" key="2">
    <source>
        <dbReference type="Proteomes" id="UP001160148"/>
    </source>
</evidence>
<dbReference type="Proteomes" id="UP001160148">
    <property type="component" value="Unassembled WGS sequence"/>
</dbReference>
<evidence type="ECO:0000313" key="1">
    <source>
        <dbReference type="EMBL" id="CAI6349366.1"/>
    </source>
</evidence>
<sequence length="67" mass="7382">MHRGLLLLHFRVRRVPDPAGSGAEGPSTPKPEALFVHRKSAVDFSIQPAVLAHLKLQRIPVVVSPWP</sequence>
<dbReference type="EMBL" id="CARXXK010000001">
    <property type="protein sequence ID" value="CAI6349366.1"/>
    <property type="molecule type" value="Genomic_DNA"/>
</dbReference>
<reference evidence="1 2" key="1">
    <citation type="submission" date="2023-01" db="EMBL/GenBank/DDBJ databases">
        <authorList>
            <person name="Whitehead M."/>
        </authorList>
    </citation>
    <scope>NUCLEOTIDE SEQUENCE [LARGE SCALE GENOMIC DNA]</scope>
</reference>
<dbReference type="AlphaFoldDB" id="A0AAV0W1S5"/>
<proteinExistence type="predicted"/>
<accession>A0AAV0W1S5</accession>